<dbReference type="EMBL" id="RQYS01000016">
    <property type="protein sequence ID" value="RRD62150.1"/>
    <property type="molecule type" value="Genomic_DNA"/>
</dbReference>
<protein>
    <submittedName>
        <fullName evidence="1">6-bladed beta-propeller</fullName>
    </submittedName>
</protein>
<dbReference type="Pfam" id="PF17170">
    <property type="entry name" value="DUF5128"/>
    <property type="match status" value="1"/>
</dbReference>
<gene>
    <name evidence="1" type="ORF">EII40_04765</name>
</gene>
<evidence type="ECO:0000313" key="2">
    <source>
        <dbReference type="Proteomes" id="UP000278609"/>
    </source>
</evidence>
<comment type="caution">
    <text evidence="1">The sequence shown here is derived from an EMBL/GenBank/DDBJ whole genome shotgun (WGS) entry which is preliminary data.</text>
</comment>
<sequence>MNMKLKKTIALFLLICPFYGCDNRHNRAASEMEIIQIDPMKADEFIPLSEIAESIKCIRLQVDSGDVMGRIREIIIKKKHIYAVDISQQAIFIFDKEGRLVAKLNKKGQGPGEYLRIGPVFIDEDESYIEFVNYTGGKQSILRYKNLSFDFMGAISSYPDINANSVKRHNGLFYFATQQIDNKINGEDTNGDLIVCDNEDNFKVLFDKKIETEHHYFSMTSECFSKNNKGELFFSPMYGNIFYQLNDRDAIPLFQIDFGTYHINESVGLQSTKEQMEYIRKMNRVAAFPVLNIYDDRIFSFSYYFKQSDTERWMNEGDFRQYITFRKSKKVYHAKAIRNDLSTFPDRLYLSSYFFGCVHEVLHEDYLVDIIVPDLYFHDTDEKVYIEGLGEISAESDPIVVMMKLKENL</sequence>
<evidence type="ECO:0000313" key="1">
    <source>
        <dbReference type="EMBL" id="RRD62150.1"/>
    </source>
</evidence>
<organism evidence="1 2">
    <name type="scientific">Tannerella forsythia</name>
    <name type="common">Bacteroides forsythus</name>
    <dbReference type="NCBI Taxonomy" id="28112"/>
    <lineage>
        <taxon>Bacteria</taxon>
        <taxon>Pseudomonadati</taxon>
        <taxon>Bacteroidota</taxon>
        <taxon>Bacteroidia</taxon>
        <taxon>Bacteroidales</taxon>
        <taxon>Tannerellaceae</taxon>
        <taxon>Tannerella</taxon>
    </lineage>
</organism>
<dbReference type="AlphaFoldDB" id="A0A3P1XVX3"/>
<dbReference type="OrthoDB" id="1098482at2"/>
<dbReference type="Proteomes" id="UP000278609">
    <property type="component" value="Unassembled WGS sequence"/>
</dbReference>
<accession>A0A3P1XVX3</accession>
<proteinExistence type="predicted"/>
<name>A0A3P1XVX3_TANFO</name>
<reference evidence="1 2" key="1">
    <citation type="submission" date="2018-11" db="EMBL/GenBank/DDBJ databases">
        <title>Genomes From Bacteria Associated with the Canine Oral Cavity: a Test Case for Automated Genome-Based Taxonomic Assignment.</title>
        <authorList>
            <person name="Coil D.A."/>
            <person name="Jospin G."/>
            <person name="Darling A.E."/>
            <person name="Wallis C."/>
            <person name="Davis I.J."/>
            <person name="Harris S."/>
            <person name="Eisen J.A."/>
            <person name="Holcombe L.J."/>
            <person name="O'Flynn C."/>
        </authorList>
    </citation>
    <scope>NUCLEOTIDE SEQUENCE [LARGE SCALE GENOMIC DNA]</scope>
    <source>
        <strain evidence="1 2">OH2617_COT-023</strain>
    </source>
</reference>